<dbReference type="PANTHER" id="PTHR33332">
    <property type="entry name" value="REVERSE TRANSCRIPTASE DOMAIN-CONTAINING PROTEIN"/>
    <property type="match status" value="1"/>
</dbReference>
<evidence type="ECO:0000313" key="1">
    <source>
        <dbReference type="EMBL" id="RJG15175.1"/>
    </source>
</evidence>
<comment type="caution">
    <text evidence="1">The sequence shown here is derived from an EMBL/GenBank/DDBJ whole genome shotgun (WGS) entry which is preliminary data.</text>
</comment>
<evidence type="ECO:0000313" key="2">
    <source>
        <dbReference type="Proteomes" id="UP000283734"/>
    </source>
</evidence>
<accession>A0A418XRP0</accession>
<protein>
    <submittedName>
        <fullName evidence="1">Uncharacterized protein</fullName>
    </submittedName>
</protein>
<name>A0A418XRP0_9GAMM</name>
<dbReference type="AlphaFoldDB" id="A0A418XRP0"/>
<sequence length="297" mass="33722">NLYMLPLGQLIRSNNVSYHNYADDTQIYISLTAGDSEPVDSLCHCLQQITVWMQNNFLQLNPDKTEVIIFGPHTQRESVSSHLESLSLKPKNQVRNLGVIMDSDLNFNSHIKAITSTAFYHLKNIARIKGIVSKPDLERLIHAFISSRLDYCNGLHTGLTKRAVKQLQYIQNAAARVLTRTRKYDHISPVLRSLHWLPVSQRIEFKAALLVFKALHGSAPKYISDMLVPYEPSRTLRTSGTGLLLVPRVRTKHGEGAFQFYAAKIWNSLPDEVRQASTLTMFKSRLKTALFNTAYNN</sequence>
<dbReference type="Proteomes" id="UP000283734">
    <property type="component" value="Unassembled WGS sequence"/>
</dbReference>
<feature type="non-terminal residue" evidence="1">
    <location>
        <position position="1"/>
    </location>
</feature>
<keyword evidence="2" id="KW-1185">Reference proteome</keyword>
<dbReference type="EMBL" id="QYYA01000029">
    <property type="protein sequence ID" value="RJG15175.1"/>
    <property type="molecule type" value="Genomic_DNA"/>
</dbReference>
<reference evidence="1 2" key="1">
    <citation type="submission" date="2018-09" db="EMBL/GenBank/DDBJ databases">
        <title>Alcanivorax profundi sp. nov., isolated from 1000 m-depth seawater of the Mariana Trench.</title>
        <authorList>
            <person name="Liu J."/>
        </authorList>
    </citation>
    <scope>NUCLEOTIDE SEQUENCE [LARGE SCALE GENOMIC DNA]</scope>
    <source>
        <strain evidence="1 2">MTEO17</strain>
    </source>
</reference>
<proteinExistence type="predicted"/>
<organism evidence="1 2">
    <name type="scientific">Alcanivorax profundi</name>
    <dbReference type="NCBI Taxonomy" id="2338368"/>
    <lineage>
        <taxon>Bacteria</taxon>
        <taxon>Pseudomonadati</taxon>
        <taxon>Pseudomonadota</taxon>
        <taxon>Gammaproteobacteria</taxon>
        <taxon>Oceanospirillales</taxon>
        <taxon>Alcanivoracaceae</taxon>
        <taxon>Alcanivorax</taxon>
    </lineage>
</organism>
<gene>
    <name evidence="1" type="ORF">D4A39_16695</name>
</gene>